<dbReference type="EMBL" id="SNRW01000458">
    <property type="protein sequence ID" value="KAA6401020.1"/>
    <property type="molecule type" value="Genomic_DNA"/>
</dbReference>
<evidence type="ECO:0008006" key="3">
    <source>
        <dbReference type="Google" id="ProtNLM"/>
    </source>
</evidence>
<protein>
    <recommendedName>
        <fullName evidence="3">DDE-1 domain-containing protein</fullName>
    </recommendedName>
</protein>
<accession>A0A5J4X1G5</accession>
<gene>
    <name evidence="1" type="ORF">EZS28_003459</name>
</gene>
<reference evidence="1 2" key="1">
    <citation type="submission" date="2019-03" db="EMBL/GenBank/DDBJ databases">
        <title>Single cell metagenomics reveals metabolic interactions within the superorganism composed of flagellate Streblomastix strix and complex community of Bacteroidetes bacteria on its surface.</title>
        <authorList>
            <person name="Treitli S.C."/>
            <person name="Kolisko M."/>
            <person name="Husnik F."/>
            <person name="Keeling P."/>
            <person name="Hampl V."/>
        </authorList>
    </citation>
    <scope>NUCLEOTIDE SEQUENCE [LARGE SCALE GENOMIC DNA]</scope>
    <source>
        <strain evidence="1">ST1C</strain>
    </source>
</reference>
<dbReference type="AlphaFoldDB" id="A0A5J4X1G5"/>
<evidence type="ECO:0000313" key="2">
    <source>
        <dbReference type="Proteomes" id="UP000324800"/>
    </source>
</evidence>
<proteinExistence type="predicted"/>
<comment type="caution">
    <text evidence="1">The sequence shown here is derived from an EMBL/GenBank/DDBJ whole genome shotgun (WGS) entry which is preliminary data.</text>
</comment>
<evidence type="ECO:0000313" key="1">
    <source>
        <dbReference type="EMBL" id="KAA6401020.1"/>
    </source>
</evidence>
<organism evidence="1 2">
    <name type="scientific">Streblomastix strix</name>
    <dbReference type="NCBI Taxonomy" id="222440"/>
    <lineage>
        <taxon>Eukaryota</taxon>
        <taxon>Metamonada</taxon>
        <taxon>Preaxostyla</taxon>
        <taxon>Oxymonadida</taxon>
        <taxon>Streblomastigidae</taxon>
        <taxon>Streblomastix</taxon>
    </lineage>
</organism>
<sequence length="208" mass="23905">MSGDKNDSERFDNPKFMASIEKNMNSFDFWLLIGYMEQDEINNKSKAIKTFGHCIKEMNIDSPPQMSIAIASQCDPNLVSRLLSEKPKQKLEKQNQQHCHEKKSKIETRFKAKESDIDEQQYAAEVLIKEIPCELILAADEIGYQQFTDSRTNVIIVKASNKFKKLYFPVDCNEKRLSIMSGSALSNDVFLPYIIVKNPLNIDRFIVA</sequence>
<name>A0A5J4X1G5_9EUKA</name>
<dbReference type="Proteomes" id="UP000324800">
    <property type="component" value="Unassembled WGS sequence"/>
</dbReference>